<reference evidence="2" key="1">
    <citation type="submission" date="2020-09" db="EMBL/GenBank/DDBJ databases">
        <title>Genome-Enabled Discovery of Anthraquinone Biosynthesis in Senna tora.</title>
        <authorList>
            <person name="Kang S.-H."/>
            <person name="Pandey R.P."/>
            <person name="Lee C.-M."/>
            <person name="Sim J.-S."/>
            <person name="Jeong J.-T."/>
            <person name="Choi B.-S."/>
            <person name="Jung M."/>
            <person name="Ginzburg D."/>
            <person name="Zhao K."/>
            <person name="Won S.Y."/>
            <person name="Oh T.-J."/>
            <person name="Yu Y."/>
            <person name="Kim N.-H."/>
            <person name="Lee O.R."/>
            <person name="Lee T.-H."/>
            <person name="Bashyal P."/>
            <person name="Kim T.-S."/>
            <person name="Lee W.-H."/>
            <person name="Kawkins C."/>
            <person name="Kim C.-K."/>
            <person name="Kim J.S."/>
            <person name="Ahn B.O."/>
            <person name="Rhee S.Y."/>
            <person name="Sohng J.K."/>
        </authorList>
    </citation>
    <scope>NUCLEOTIDE SEQUENCE</scope>
    <source>
        <tissue evidence="2">Leaf</tissue>
    </source>
</reference>
<name>A0A834TK27_9FABA</name>
<sequence>MPRRLQLEHLDHSGSRIQREVTSLTHMRNKSFAS</sequence>
<protein>
    <submittedName>
        <fullName evidence="2">Uncharacterized protein</fullName>
    </submittedName>
</protein>
<feature type="compositionally biased region" description="Basic and acidic residues" evidence="1">
    <location>
        <begin position="1"/>
        <end position="19"/>
    </location>
</feature>
<feature type="compositionally biased region" description="Polar residues" evidence="1">
    <location>
        <begin position="20"/>
        <end position="34"/>
    </location>
</feature>
<comment type="caution">
    <text evidence="2">The sequence shown here is derived from an EMBL/GenBank/DDBJ whole genome shotgun (WGS) entry which is preliminary data.</text>
</comment>
<dbReference type="AlphaFoldDB" id="A0A834TK27"/>
<proteinExistence type="predicted"/>
<dbReference type="Proteomes" id="UP000634136">
    <property type="component" value="Unassembled WGS sequence"/>
</dbReference>
<accession>A0A834TK27</accession>
<evidence type="ECO:0000313" key="3">
    <source>
        <dbReference type="Proteomes" id="UP000634136"/>
    </source>
</evidence>
<gene>
    <name evidence="2" type="ORF">G2W53_020678</name>
</gene>
<feature type="region of interest" description="Disordered" evidence="1">
    <location>
        <begin position="1"/>
        <end position="34"/>
    </location>
</feature>
<organism evidence="2 3">
    <name type="scientific">Senna tora</name>
    <dbReference type="NCBI Taxonomy" id="362788"/>
    <lineage>
        <taxon>Eukaryota</taxon>
        <taxon>Viridiplantae</taxon>
        <taxon>Streptophyta</taxon>
        <taxon>Embryophyta</taxon>
        <taxon>Tracheophyta</taxon>
        <taxon>Spermatophyta</taxon>
        <taxon>Magnoliopsida</taxon>
        <taxon>eudicotyledons</taxon>
        <taxon>Gunneridae</taxon>
        <taxon>Pentapetalae</taxon>
        <taxon>rosids</taxon>
        <taxon>fabids</taxon>
        <taxon>Fabales</taxon>
        <taxon>Fabaceae</taxon>
        <taxon>Caesalpinioideae</taxon>
        <taxon>Cassia clade</taxon>
        <taxon>Senna</taxon>
    </lineage>
</organism>
<dbReference type="EMBL" id="JAAIUW010000007">
    <property type="protein sequence ID" value="KAF7822534.1"/>
    <property type="molecule type" value="Genomic_DNA"/>
</dbReference>
<evidence type="ECO:0000256" key="1">
    <source>
        <dbReference type="SAM" id="MobiDB-lite"/>
    </source>
</evidence>
<keyword evidence="3" id="KW-1185">Reference proteome</keyword>
<evidence type="ECO:0000313" key="2">
    <source>
        <dbReference type="EMBL" id="KAF7822534.1"/>
    </source>
</evidence>